<dbReference type="EMBL" id="LSRX01001436">
    <property type="protein sequence ID" value="OLP79906.1"/>
    <property type="molecule type" value="Genomic_DNA"/>
</dbReference>
<reference evidence="3 4" key="1">
    <citation type="submission" date="2016-02" db="EMBL/GenBank/DDBJ databases">
        <title>Genome analysis of coral dinoflagellate symbionts highlights evolutionary adaptations to a symbiotic lifestyle.</title>
        <authorList>
            <person name="Aranda M."/>
            <person name="Li Y."/>
            <person name="Liew Y.J."/>
            <person name="Baumgarten S."/>
            <person name="Simakov O."/>
            <person name="Wilson M."/>
            <person name="Piel J."/>
            <person name="Ashoor H."/>
            <person name="Bougouffa S."/>
            <person name="Bajic V.B."/>
            <person name="Ryu T."/>
            <person name="Ravasi T."/>
            <person name="Bayer T."/>
            <person name="Micklem G."/>
            <person name="Kim H."/>
            <person name="Bhak J."/>
            <person name="Lajeunesse T.C."/>
            <person name="Voolstra C.R."/>
        </authorList>
    </citation>
    <scope>NUCLEOTIDE SEQUENCE [LARGE SCALE GENOMIC DNA]</scope>
    <source>
        <strain evidence="3 4">CCMP2467</strain>
    </source>
</reference>
<comment type="similarity">
    <text evidence="1">Belongs to the glycosyltransferase 47 family.</text>
</comment>
<sequence>MKCVALLPTQLYFLFPLRSSSSFSCERKLYAMPLEEAEERVPSFRRCSVTTYAWRLQQELSASVCATNVVDEADVIVVPGYTFVDCHWPHYHHDACKREGTYFRKGEICHDHQTMKDYSTLRREPDFAAKILALVDSGTPDDPHGFPERQLSQHPGFIIMRLGLGTWADRPGINIALPSGPTPRCSSPTSKKSMLEPLNMKKYLVTFKGYLSRNPRRLAAAKLHHNDVDVIIVDSQDSHYDFDDLLYSSVFGLVLEGDALFTFRLNEVICSGSIPVLVSSSQVPPLQDLVPFVVEDGEMVGKLRQLGLTAAVATRKKEHVIEGDRLRALGVTVRSQLRREAAEVCNNYLKTFELQAAAVAKQLSRRPSKAPSSPSCASGRQGLAFYVLSFAETERRAPELEFCQVYGYAARLHRAFGAIRGISRTCMVRQLDEAAVVLVPGFSTRRQHEWLETRFQEDCSEAVVLHAYRKLRSQEDLRGKLLVLLDAGDFSIPEDQDMAWLRIGPSRSSFRLQRDLAIPSEPTPLASRPESLRSFLEPVDMKRYFLSFKGRLREVGLPETVGYRGKHVVVVDEADARYDLQYLLLHSAFSLLADVSAFNDVVCSGSIPVMMVHDWVSPFEGFTNFETYGLRLRSGLALPDLIDKLEAEVADHAKMYVLRENARALCNRALQSYEVQASAILEAFANPTRAIEPRQDAIQQTLHCKDRIMLLSNNMLYRASETRSHSLTRNWYMVSPGPYIWLTAYRDVVFAVYSDYMVYRFPTALRKVWRHSKWKNPAWKWELAADGSVTAIAISDGIMYGVGLDDNMYYQALDSMTPQSHWALVGLRKPMPLQGLASLQGTIYGAHGNRIYALNLTGRHWDLSARQYLPGDFRHLL</sequence>
<evidence type="ECO:0000256" key="1">
    <source>
        <dbReference type="ARBA" id="ARBA00010271"/>
    </source>
</evidence>
<dbReference type="AlphaFoldDB" id="A0A1Q9CAF7"/>
<proteinExistence type="inferred from homology"/>
<protein>
    <recommendedName>
        <fullName evidence="2">Exostosin GT47 domain-containing protein</fullName>
    </recommendedName>
</protein>
<name>A0A1Q9CAF7_SYMMI</name>
<gene>
    <name evidence="3" type="ORF">AK812_SmicGene39753</name>
</gene>
<dbReference type="OrthoDB" id="416229at2759"/>
<feature type="domain" description="Exostosin GT47" evidence="2">
    <location>
        <begin position="48"/>
        <end position="289"/>
    </location>
</feature>
<keyword evidence="4" id="KW-1185">Reference proteome</keyword>
<organism evidence="3 4">
    <name type="scientific">Symbiodinium microadriaticum</name>
    <name type="common">Dinoflagellate</name>
    <name type="synonym">Zooxanthella microadriatica</name>
    <dbReference type="NCBI Taxonomy" id="2951"/>
    <lineage>
        <taxon>Eukaryota</taxon>
        <taxon>Sar</taxon>
        <taxon>Alveolata</taxon>
        <taxon>Dinophyceae</taxon>
        <taxon>Suessiales</taxon>
        <taxon>Symbiodiniaceae</taxon>
        <taxon>Symbiodinium</taxon>
    </lineage>
</organism>
<dbReference type="GO" id="GO:0016757">
    <property type="term" value="F:glycosyltransferase activity"/>
    <property type="evidence" value="ECO:0007669"/>
    <property type="project" value="InterPro"/>
</dbReference>
<dbReference type="InterPro" id="IPR004263">
    <property type="entry name" value="Exostosin"/>
</dbReference>
<evidence type="ECO:0000313" key="4">
    <source>
        <dbReference type="Proteomes" id="UP000186817"/>
    </source>
</evidence>
<accession>A0A1Q9CAF7</accession>
<dbReference type="Pfam" id="PF03016">
    <property type="entry name" value="Exostosin_GT47"/>
    <property type="match status" value="1"/>
</dbReference>
<dbReference type="Proteomes" id="UP000186817">
    <property type="component" value="Unassembled WGS sequence"/>
</dbReference>
<comment type="caution">
    <text evidence="3">The sequence shown here is derived from an EMBL/GenBank/DDBJ whole genome shotgun (WGS) entry which is preliminary data.</text>
</comment>
<evidence type="ECO:0000259" key="2">
    <source>
        <dbReference type="Pfam" id="PF03016"/>
    </source>
</evidence>
<evidence type="ECO:0000313" key="3">
    <source>
        <dbReference type="EMBL" id="OLP79906.1"/>
    </source>
</evidence>
<dbReference type="InterPro" id="IPR040911">
    <property type="entry name" value="Exostosin_GT47"/>
</dbReference>
<dbReference type="PANTHER" id="PTHR11062">
    <property type="entry name" value="EXOSTOSIN HEPARAN SULFATE GLYCOSYLTRANSFERASE -RELATED"/>
    <property type="match status" value="1"/>
</dbReference>